<reference evidence="1 2" key="1">
    <citation type="submission" date="2024-01" db="EMBL/GenBank/DDBJ databases">
        <title>Genome assemblies of Stephania.</title>
        <authorList>
            <person name="Yang L."/>
        </authorList>
    </citation>
    <scope>NUCLEOTIDE SEQUENCE [LARGE SCALE GENOMIC DNA]</scope>
    <source>
        <strain evidence="1">JXDWG</strain>
        <tissue evidence="1">Leaf</tissue>
    </source>
</reference>
<name>A0AAP0JGH4_9MAGN</name>
<dbReference type="AlphaFoldDB" id="A0AAP0JGH4"/>
<evidence type="ECO:0000313" key="1">
    <source>
        <dbReference type="EMBL" id="KAK9133611.1"/>
    </source>
</evidence>
<sequence>MLLGETLSNQPHFVFFNGSINSSFPFEEKFAFNGFTPGEVDQLAPKCYFHY</sequence>
<accession>A0AAP0JGH4</accession>
<dbReference type="Proteomes" id="UP001419268">
    <property type="component" value="Unassembled WGS sequence"/>
</dbReference>
<comment type="caution">
    <text evidence="1">The sequence shown here is derived from an EMBL/GenBank/DDBJ whole genome shotgun (WGS) entry which is preliminary data.</text>
</comment>
<keyword evidence="2" id="KW-1185">Reference proteome</keyword>
<proteinExistence type="predicted"/>
<organism evidence="1 2">
    <name type="scientific">Stephania cephalantha</name>
    <dbReference type="NCBI Taxonomy" id="152367"/>
    <lineage>
        <taxon>Eukaryota</taxon>
        <taxon>Viridiplantae</taxon>
        <taxon>Streptophyta</taxon>
        <taxon>Embryophyta</taxon>
        <taxon>Tracheophyta</taxon>
        <taxon>Spermatophyta</taxon>
        <taxon>Magnoliopsida</taxon>
        <taxon>Ranunculales</taxon>
        <taxon>Menispermaceae</taxon>
        <taxon>Menispermoideae</taxon>
        <taxon>Cissampelideae</taxon>
        <taxon>Stephania</taxon>
    </lineage>
</organism>
<protein>
    <submittedName>
        <fullName evidence="1">Uncharacterized protein</fullName>
    </submittedName>
</protein>
<dbReference type="EMBL" id="JBBNAG010000005">
    <property type="protein sequence ID" value="KAK9133611.1"/>
    <property type="molecule type" value="Genomic_DNA"/>
</dbReference>
<gene>
    <name evidence="1" type="ORF">Scep_013139</name>
</gene>
<evidence type="ECO:0000313" key="2">
    <source>
        <dbReference type="Proteomes" id="UP001419268"/>
    </source>
</evidence>